<dbReference type="PROSITE" id="PS51038">
    <property type="entry name" value="BAH"/>
    <property type="match status" value="1"/>
</dbReference>
<accession>A0AAV2JBY5</accession>
<gene>
    <name evidence="3" type="ORF">KC01_LOCUS6735</name>
</gene>
<dbReference type="PANTHER" id="PTHR46576:SF1">
    <property type="entry name" value="BROMO ADJACENT HOMOLOGY DOMAIN-CONTAINING 1 PROTEIN"/>
    <property type="match status" value="1"/>
</dbReference>
<dbReference type="GO" id="GO:0003682">
    <property type="term" value="F:chromatin binding"/>
    <property type="evidence" value="ECO:0007669"/>
    <property type="project" value="InterPro"/>
</dbReference>
<dbReference type="GO" id="GO:0045892">
    <property type="term" value="P:negative regulation of DNA-templated transcription"/>
    <property type="evidence" value="ECO:0007669"/>
    <property type="project" value="TreeGrafter"/>
</dbReference>
<dbReference type="GO" id="GO:0031507">
    <property type="term" value="P:heterochromatin formation"/>
    <property type="evidence" value="ECO:0007669"/>
    <property type="project" value="TreeGrafter"/>
</dbReference>
<feature type="domain" description="BAH" evidence="2">
    <location>
        <begin position="395"/>
        <end position="545"/>
    </location>
</feature>
<evidence type="ECO:0000313" key="3">
    <source>
        <dbReference type="EMBL" id="CAL1575098.1"/>
    </source>
</evidence>
<dbReference type="Pfam" id="PF01426">
    <property type="entry name" value="BAH"/>
    <property type="match status" value="1"/>
</dbReference>
<sequence>MASLNAEAVNNLLFKKDPKSSRKTQHPKNKNTETEPNDQTSKTNPQTQDMSATQDQSTDWMSIFAPTPRRQAGIAAASLLKLTSAQCRKWQRKGNTHDTKRTPQKHKYQRAERRRGPHRCSAQTGRSECSLKNDAQIQKVENHRAPSYCCSQEQCVQCCHRLALFHPGKSCQGPDNVFHHHHHHLHHHHHHLTTLSPNSYTCFPAYYFHLCHPSVTTQEVGTSSRKSSGALGISHPVYCCNPSTISYQSCSGMTPAICHVCCSQCMHRVKKEEFHPAVSDIPSPSPLMCPRALTACPTPQVPPPALSSQTRPPAVPLPLDHICPQSTQTSRALHTGPIRDRSHTPSVVSVARKRHQRSTNGWKPVGQSYQKEVFTAGEETPVWRTCFEAVQRDEEVVQVRDTVLLKSGSRKKSLPYVAKVSALWEDPDSGELMMSLFWYYRPEHTQGGRRPNVHCENEVFASRHQDVNSVACIEDKCYVLTLAQYCRFRALLKRQREGVGFGAASVVPPALQHSLHSLPPALDPQLVFYCGHVYDYRYGRLLKNLQ</sequence>
<dbReference type="InterPro" id="IPR043151">
    <property type="entry name" value="BAH_sf"/>
</dbReference>
<dbReference type="Gene3D" id="2.30.30.490">
    <property type="match status" value="1"/>
</dbReference>
<feature type="region of interest" description="Disordered" evidence="1">
    <location>
        <begin position="1"/>
        <end position="57"/>
    </location>
</feature>
<reference evidence="3 4" key="1">
    <citation type="submission" date="2024-04" db="EMBL/GenBank/DDBJ databases">
        <authorList>
            <person name="Waldvogel A.-M."/>
            <person name="Schoenle A."/>
        </authorList>
    </citation>
    <scope>NUCLEOTIDE SEQUENCE [LARGE SCALE GENOMIC DNA]</scope>
</reference>
<dbReference type="AlphaFoldDB" id="A0AAV2JBY5"/>
<proteinExistence type="predicted"/>
<feature type="region of interest" description="Disordered" evidence="1">
    <location>
        <begin position="90"/>
        <end position="125"/>
    </location>
</feature>
<dbReference type="EMBL" id="OZ035834">
    <property type="protein sequence ID" value="CAL1575098.1"/>
    <property type="molecule type" value="Genomic_DNA"/>
</dbReference>
<dbReference type="PANTHER" id="PTHR46576">
    <property type="entry name" value="BROMO ADJACENT HOMOLOGY DOMAIN-CONTAINING 1 PROTEIN"/>
    <property type="match status" value="1"/>
</dbReference>
<dbReference type="SMART" id="SM00439">
    <property type="entry name" value="BAH"/>
    <property type="match status" value="1"/>
</dbReference>
<keyword evidence="4" id="KW-1185">Reference proteome</keyword>
<evidence type="ECO:0000313" key="4">
    <source>
        <dbReference type="Proteomes" id="UP001497482"/>
    </source>
</evidence>
<protein>
    <recommendedName>
        <fullName evidence="2">BAH domain-containing protein</fullName>
    </recommendedName>
</protein>
<feature type="compositionally biased region" description="Polar residues" evidence="1">
    <location>
        <begin position="37"/>
        <end position="57"/>
    </location>
</feature>
<feature type="region of interest" description="Disordered" evidence="1">
    <location>
        <begin position="330"/>
        <end position="364"/>
    </location>
</feature>
<organism evidence="3 4">
    <name type="scientific">Knipowitschia caucasica</name>
    <name type="common">Caucasian dwarf goby</name>
    <name type="synonym">Pomatoschistus caucasicus</name>
    <dbReference type="NCBI Taxonomy" id="637954"/>
    <lineage>
        <taxon>Eukaryota</taxon>
        <taxon>Metazoa</taxon>
        <taxon>Chordata</taxon>
        <taxon>Craniata</taxon>
        <taxon>Vertebrata</taxon>
        <taxon>Euteleostomi</taxon>
        <taxon>Actinopterygii</taxon>
        <taxon>Neopterygii</taxon>
        <taxon>Teleostei</taxon>
        <taxon>Neoteleostei</taxon>
        <taxon>Acanthomorphata</taxon>
        <taxon>Gobiaria</taxon>
        <taxon>Gobiiformes</taxon>
        <taxon>Gobioidei</taxon>
        <taxon>Gobiidae</taxon>
        <taxon>Gobiinae</taxon>
        <taxon>Knipowitschia</taxon>
    </lineage>
</organism>
<evidence type="ECO:0000256" key="1">
    <source>
        <dbReference type="SAM" id="MobiDB-lite"/>
    </source>
</evidence>
<feature type="compositionally biased region" description="Basic residues" evidence="1">
    <location>
        <begin position="102"/>
        <end position="118"/>
    </location>
</feature>
<name>A0AAV2JBY5_KNICA</name>
<evidence type="ECO:0000259" key="2">
    <source>
        <dbReference type="PROSITE" id="PS51038"/>
    </source>
</evidence>
<dbReference type="GO" id="GO:0005677">
    <property type="term" value="C:chromatin silencing complex"/>
    <property type="evidence" value="ECO:0007669"/>
    <property type="project" value="TreeGrafter"/>
</dbReference>
<dbReference type="GO" id="GO:0000976">
    <property type="term" value="F:transcription cis-regulatory region binding"/>
    <property type="evidence" value="ECO:0007669"/>
    <property type="project" value="TreeGrafter"/>
</dbReference>
<dbReference type="Proteomes" id="UP001497482">
    <property type="component" value="Chromosome 12"/>
</dbReference>
<dbReference type="InterPro" id="IPR001025">
    <property type="entry name" value="BAH_dom"/>
</dbReference>
<dbReference type="InterPro" id="IPR053032">
    <property type="entry name" value="BAH_domain-containing"/>
</dbReference>